<dbReference type="WBParaSite" id="PDA_v2.g1754.t1">
    <property type="protein sequence ID" value="PDA_v2.g1754.t1"/>
    <property type="gene ID" value="PDA_v2.g1754"/>
</dbReference>
<dbReference type="Proteomes" id="UP000887578">
    <property type="component" value="Unplaced"/>
</dbReference>
<evidence type="ECO:0000256" key="3">
    <source>
        <dbReference type="ARBA" id="ARBA00023157"/>
    </source>
</evidence>
<feature type="region of interest" description="Disordered" evidence="4">
    <location>
        <begin position="1"/>
        <end position="26"/>
    </location>
</feature>
<dbReference type="Gene3D" id="4.10.410.10">
    <property type="entry name" value="Pancreatic trypsin inhibitor Kunitz domain"/>
    <property type="match status" value="2"/>
</dbReference>
<feature type="domain" description="BPTI/Kunitz inhibitor" evidence="5">
    <location>
        <begin position="90"/>
        <end position="140"/>
    </location>
</feature>
<dbReference type="SMART" id="SM00131">
    <property type="entry name" value="KU"/>
    <property type="match status" value="2"/>
</dbReference>
<dbReference type="InterPro" id="IPR050098">
    <property type="entry name" value="TFPI/VKTCI-like"/>
</dbReference>
<evidence type="ECO:0000313" key="7">
    <source>
        <dbReference type="WBParaSite" id="PDA_v2.g1754.t1"/>
    </source>
</evidence>
<reference evidence="7" key="1">
    <citation type="submission" date="2022-11" db="UniProtKB">
        <authorList>
            <consortium name="WormBaseParasite"/>
        </authorList>
    </citation>
    <scope>IDENTIFICATION</scope>
</reference>
<dbReference type="SUPFAM" id="SSF57362">
    <property type="entry name" value="BPTI-like"/>
    <property type="match status" value="2"/>
</dbReference>
<evidence type="ECO:0000256" key="1">
    <source>
        <dbReference type="ARBA" id="ARBA00022690"/>
    </source>
</evidence>
<evidence type="ECO:0000256" key="2">
    <source>
        <dbReference type="ARBA" id="ARBA00022900"/>
    </source>
</evidence>
<dbReference type="GO" id="GO:0004867">
    <property type="term" value="F:serine-type endopeptidase inhibitor activity"/>
    <property type="evidence" value="ECO:0007669"/>
    <property type="project" value="UniProtKB-KW"/>
</dbReference>
<keyword evidence="6" id="KW-1185">Reference proteome</keyword>
<dbReference type="InterPro" id="IPR002223">
    <property type="entry name" value="Kunitz_BPTI"/>
</dbReference>
<dbReference type="PANTHER" id="PTHR10083:SF374">
    <property type="entry name" value="BPTI_KUNITZ INHIBITOR DOMAIN-CONTAINING PROTEIN"/>
    <property type="match status" value="1"/>
</dbReference>
<protein>
    <submittedName>
        <fullName evidence="7">BPTI/Kunitz inhibitor domain-containing protein</fullName>
    </submittedName>
</protein>
<accession>A0A914PRS5</accession>
<dbReference type="PROSITE" id="PS50279">
    <property type="entry name" value="BPTI_KUNITZ_2"/>
    <property type="match status" value="2"/>
</dbReference>
<feature type="domain" description="BPTI/Kunitz inhibitor" evidence="5">
    <location>
        <begin position="44"/>
        <end position="77"/>
    </location>
</feature>
<evidence type="ECO:0000259" key="5">
    <source>
        <dbReference type="PROSITE" id="PS50279"/>
    </source>
</evidence>
<dbReference type="PANTHER" id="PTHR10083">
    <property type="entry name" value="KUNITZ-TYPE PROTEASE INHIBITOR-RELATED"/>
    <property type="match status" value="1"/>
</dbReference>
<organism evidence="6 7">
    <name type="scientific">Panagrolaimus davidi</name>
    <dbReference type="NCBI Taxonomy" id="227884"/>
    <lineage>
        <taxon>Eukaryota</taxon>
        <taxon>Metazoa</taxon>
        <taxon>Ecdysozoa</taxon>
        <taxon>Nematoda</taxon>
        <taxon>Chromadorea</taxon>
        <taxon>Rhabditida</taxon>
        <taxon>Tylenchina</taxon>
        <taxon>Panagrolaimomorpha</taxon>
        <taxon>Panagrolaimoidea</taxon>
        <taxon>Panagrolaimidae</taxon>
        <taxon>Panagrolaimus</taxon>
    </lineage>
</organism>
<evidence type="ECO:0000313" key="6">
    <source>
        <dbReference type="Proteomes" id="UP000887578"/>
    </source>
</evidence>
<dbReference type="Pfam" id="PF00014">
    <property type="entry name" value="Kunitz_BPTI"/>
    <property type="match status" value="2"/>
</dbReference>
<dbReference type="CDD" id="cd00109">
    <property type="entry name" value="Kunitz-type"/>
    <property type="match status" value="1"/>
</dbReference>
<evidence type="ECO:0000256" key="4">
    <source>
        <dbReference type="SAM" id="MobiDB-lite"/>
    </source>
</evidence>
<dbReference type="AlphaFoldDB" id="A0A914PRS5"/>
<sequence length="196" mass="21420">MVPQPAPVFTPRPIFRPNPTTFTPPPSNTVEHVTIFGPPEKPEFDSEACGSCQEFSYGSCGGNANNFVDKVTCESRCATPSVNAVLPQRCNWPKDEGFGIGYHPKWYFNGRNLRCEQMVFRGSGGNDNQFSSQSDCDLSCKPVKGSFVPQVPQPPPRKGHKETDKKQPLPTNFVHGTLTAVEGYDGAGVPSPVQEM</sequence>
<keyword evidence="1" id="KW-0646">Protease inhibitor</keyword>
<keyword evidence="2" id="KW-0722">Serine protease inhibitor</keyword>
<dbReference type="InterPro" id="IPR036880">
    <property type="entry name" value="Kunitz_BPTI_sf"/>
</dbReference>
<keyword evidence="3" id="KW-1015">Disulfide bond</keyword>
<proteinExistence type="predicted"/>
<name>A0A914PRS5_9BILA</name>
<feature type="region of interest" description="Disordered" evidence="4">
    <location>
        <begin position="147"/>
        <end position="171"/>
    </location>
</feature>